<dbReference type="EMBL" id="LAZR01007595">
    <property type="protein sequence ID" value="KKM84254.1"/>
    <property type="molecule type" value="Genomic_DNA"/>
</dbReference>
<name>A0A0F9KPX1_9ZZZZ</name>
<organism evidence="1">
    <name type="scientific">marine sediment metagenome</name>
    <dbReference type="NCBI Taxonomy" id="412755"/>
    <lineage>
        <taxon>unclassified sequences</taxon>
        <taxon>metagenomes</taxon>
        <taxon>ecological metagenomes</taxon>
    </lineage>
</organism>
<proteinExistence type="predicted"/>
<reference evidence="1" key="1">
    <citation type="journal article" date="2015" name="Nature">
        <title>Complex archaea that bridge the gap between prokaryotes and eukaryotes.</title>
        <authorList>
            <person name="Spang A."/>
            <person name="Saw J.H."/>
            <person name="Jorgensen S.L."/>
            <person name="Zaremba-Niedzwiedzka K."/>
            <person name="Martijn J."/>
            <person name="Lind A.E."/>
            <person name="van Eijk R."/>
            <person name="Schleper C."/>
            <person name="Guy L."/>
            <person name="Ettema T.J."/>
        </authorList>
    </citation>
    <scope>NUCLEOTIDE SEQUENCE</scope>
</reference>
<sequence length="135" mass="15257">MVNIGGVNLPKAISSKSGSKLGKLYKKRGLTIDIENALNQIYSVLKGKTTIKKLNANNYEVIVKYPKKFCPIGGSNNPSRALIFQENVCVPYTKGFLNELFPEYKFETKIHECIPMDDHRTCHYLLNVSPRKNHA</sequence>
<gene>
    <name evidence="1" type="ORF">LCGC14_1301070</name>
</gene>
<protein>
    <recommendedName>
        <fullName evidence="2">Metanogen output domain-containing protein</fullName>
    </recommendedName>
</protein>
<dbReference type="AlphaFoldDB" id="A0A0F9KPX1"/>
<accession>A0A0F9KPX1</accession>
<evidence type="ECO:0008006" key="2">
    <source>
        <dbReference type="Google" id="ProtNLM"/>
    </source>
</evidence>
<comment type="caution">
    <text evidence="1">The sequence shown here is derived from an EMBL/GenBank/DDBJ whole genome shotgun (WGS) entry which is preliminary data.</text>
</comment>
<evidence type="ECO:0000313" key="1">
    <source>
        <dbReference type="EMBL" id="KKM84254.1"/>
    </source>
</evidence>